<comment type="similarity">
    <text evidence="2">Belongs to the methyl-accepting chemotaxis (MCP) protein family.</text>
</comment>
<dbReference type="InterPro" id="IPR004089">
    <property type="entry name" value="MCPsignal_dom"/>
</dbReference>
<name>A0A1T5FVA3_9HYPH</name>
<sequence>MRPPSIAPAIILSRCSDALISTSLAAQEHRFRAFRIFDEDVALLGSLSGFAESRLPALLDELHTQFAPWPEIARALKQPAVHEPRLAHWVRLVSGKMGEGYAESARRLASAFHDHDVPTYAVVICHAIVSNAIIVELGLDRPGMMGLSRLWQRRELDRRIATRTALSKATQLDLELLLETYAIVQQESRDRTRRHIEAFEITVREVVNAVNASAGRVERLAASVESVVGETSAQAERAAGSAGSASDNVSNVATATNELSISLDHVAAEVVRASTMAHEAHAAAQKTDAIVKSLAHSAETIGSVVEMIQTIASQTNLLALNATIEAARAGETGRGFAVVATEVKQLSARTARATDEIAAQVPAMQGATREAVTAIESIVAFVSQVNGIAGAVAASIDEQRAATQEIARSADQAAMGTQANAETIMRLNDRAQLAGKAVHDVLDVAGALSRQAESLNHAFDDLVRQQRAV</sequence>
<reference evidence="5 6" key="1">
    <citation type="submission" date="2017-02" db="EMBL/GenBank/DDBJ databases">
        <authorList>
            <person name="Peterson S.W."/>
        </authorList>
    </citation>
    <scope>NUCLEOTIDE SEQUENCE [LARGE SCALE GENOMIC DNA]</scope>
    <source>
        <strain evidence="5 6">DSM 9653</strain>
    </source>
</reference>
<dbReference type="Gene3D" id="1.10.287.950">
    <property type="entry name" value="Methyl-accepting chemotaxis protein"/>
    <property type="match status" value="1"/>
</dbReference>
<dbReference type="SUPFAM" id="SSF46458">
    <property type="entry name" value="Globin-like"/>
    <property type="match status" value="1"/>
</dbReference>
<dbReference type="AlphaFoldDB" id="A0A1T5FVA3"/>
<dbReference type="InterPro" id="IPR012292">
    <property type="entry name" value="Globin/Proto"/>
</dbReference>
<evidence type="ECO:0000313" key="5">
    <source>
        <dbReference type="EMBL" id="SKC00096.1"/>
    </source>
</evidence>
<dbReference type="Proteomes" id="UP000190130">
    <property type="component" value="Unassembled WGS sequence"/>
</dbReference>
<dbReference type="Pfam" id="PF11563">
    <property type="entry name" value="Protoglobin"/>
    <property type="match status" value="1"/>
</dbReference>
<dbReference type="PROSITE" id="PS50111">
    <property type="entry name" value="CHEMOTAXIS_TRANSDUC_2"/>
    <property type="match status" value="1"/>
</dbReference>
<dbReference type="Gene3D" id="1.10.490.10">
    <property type="entry name" value="Globins"/>
    <property type="match status" value="1"/>
</dbReference>
<dbReference type="InterPro" id="IPR004090">
    <property type="entry name" value="Chemotax_Me-accpt_rcpt"/>
</dbReference>
<dbReference type="PANTHER" id="PTHR32089:SF112">
    <property type="entry name" value="LYSOZYME-LIKE PROTEIN-RELATED"/>
    <property type="match status" value="1"/>
</dbReference>
<dbReference type="GO" id="GO:0020037">
    <property type="term" value="F:heme binding"/>
    <property type="evidence" value="ECO:0007669"/>
    <property type="project" value="InterPro"/>
</dbReference>
<dbReference type="PRINTS" id="PR00260">
    <property type="entry name" value="CHEMTRNSDUCR"/>
</dbReference>
<dbReference type="InterPro" id="IPR009050">
    <property type="entry name" value="Globin-like_sf"/>
</dbReference>
<evidence type="ECO:0000259" key="4">
    <source>
        <dbReference type="PROSITE" id="PS50111"/>
    </source>
</evidence>
<dbReference type="GO" id="GO:0016020">
    <property type="term" value="C:membrane"/>
    <property type="evidence" value="ECO:0007669"/>
    <property type="project" value="InterPro"/>
</dbReference>
<evidence type="ECO:0000256" key="3">
    <source>
        <dbReference type="PROSITE-ProRule" id="PRU00284"/>
    </source>
</evidence>
<dbReference type="InterPro" id="IPR044398">
    <property type="entry name" value="Globin-sensor_dom"/>
</dbReference>
<proteinExistence type="inferred from homology"/>
<organism evidence="5 6">
    <name type="scientific">Bosea thiooxidans</name>
    <dbReference type="NCBI Taxonomy" id="53254"/>
    <lineage>
        <taxon>Bacteria</taxon>
        <taxon>Pseudomonadati</taxon>
        <taxon>Pseudomonadota</taxon>
        <taxon>Alphaproteobacteria</taxon>
        <taxon>Hyphomicrobiales</taxon>
        <taxon>Boseaceae</taxon>
        <taxon>Bosea</taxon>
    </lineage>
</organism>
<accession>A0A1T5FVA3</accession>
<dbReference type="PANTHER" id="PTHR32089">
    <property type="entry name" value="METHYL-ACCEPTING CHEMOTAXIS PROTEIN MCPB"/>
    <property type="match status" value="1"/>
</dbReference>
<protein>
    <submittedName>
        <fullName evidence="5">Protoglobin</fullName>
    </submittedName>
</protein>
<dbReference type="SUPFAM" id="SSF58104">
    <property type="entry name" value="Methyl-accepting chemotaxis protein (MCP) signaling domain"/>
    <property type="match status" value="1"/>
</dbReference>
<dbReference type="EMBL" id="FUYX01000010">
    <property type="protein sequence ID" value="SKC00096.1"/>
    <property type="molecule type" value="Genomic_DNA"/>
</dbReference>
<dbReference type="GO" id="GO:0019825">
    <property type="term" value="F:oxygen binding"/>
    <property type="evidence" value="ECO:0007669"/>
    <property type="project" value="InterPro"/>
</dbReference>
<dbReference type="SMART" id="SM00283">
    <property type="entry name" value="MA"/>
    <property type="match status" value="1"/>
</dbReference>
<gene>
    <name evidence="5" type="ORF">SAMN05660750_03545</name>
</gene>
<dbReference type="GO" id="GO:0004888">
    <property type="term" value="F:transmembrane signaling receptor activity"/>
    <property type="evidence" value="ECO:0007669"/>
    <property type="project" value="InterPro"/>
</dbReference>
<evidence type="ECO:0000256" key="1">
    <source>
        <dbReference type="ARBA" id="ARBA00023224"/>
    </source>
</evidence>
<dbReference type="Pfam" id="PF00015">
    <property type="entry name" value="MCPsignal"/>
    <property type="match status" value="1"/>
</dbReference>
<evidence type="ECO:0000313" key="6">
    <source>
        <dbReference type="Proteomes" id="UP000190130"/>
    </source>
</evidence>
<evidence type="ECO:0000256" key="2">
    <source>
        <dbReference type="ARBA" id="ARBA00029447"/>
    </source>
</evidence>
<dbReference type="InterPro" id="IPR039379">
    <property type="entry name" value="Protoglobin_sensor_dom"/>
</dbReference>
<dbReference type="GO" id="GO:0007165">
    <property type="term" value="P:signal transduction"/>
    <property type="evidence" value="ECO:0007669"/>
    <property type="project" value="UniProtKB-KW"/>
</dbReference>
<feature type="domain" description="Methyl-accepting transducer" evidence="4">
    <location>
        <begin position="213"/>
        <end position="435"/>
    </location>
</feature>
<keyword evidence="1 3" id="KW-0807">Transducer</keyword>
<dbReference type="CDD" id="cd01068">
    <property type="entry name" value="globin_sensor"/>
    <property type="match status" value="1"/>
</dbReference>
<dbReference type="OrthoDB" id="266313at2"/>
<dbReference type="GO" id="GO:0006935">
    <property type="term" value="P:chemotaxis"/>
    <property type="evidence" value="ECO:0007669"/>
    <property type="project" value="InterPro"/>
</dbReference>